<evidence type="ECO:0000256" key="5">
    <source>
        <dbReference type="ARBA" id="ARBA00022723"/>
    </source>
</evidence>
<evidence type="ECO:0000256" key="4">
    <source>
        <dbReference type="ARBA" id="ARBA00022722"/>
    </source>
</evidence>
<name>A0AAV9JJK5_9PEZI</name>
<keyword evidence="10" id="KW-0539">Nucleus</keyword>
<proteinExistence type="predicted"/>
<evidence type="ECO:0000256" key="9">
    <source>
        <dbReference type="ARBA" id="ARBA00023204"/>
    </source>
</evidence>
<comment type="cofactor">
    <cofactor evidence="1">
        <name>Mn(2+)</name>
        <dbReference type="ChEBI" id="CHEBI:29035"/>
    </cofactor>
</comment>
<sequence>MDALVTRSIQLVQAKKKGDVPWTVDEPHSQPCHIWANEQWQSLTPSSNDNKPTANPSRPAVKSLALYSWNIDYMLPFPDSRMRAALRHLETQHIAPQDPSAATVIFLNECVQSDLTLIAEDAWVRKTFQITDVDGRNWQSGHYGTMTLIDRRLAIDSCFRVHYSKTQMERDGLFVDIRLGDDDGGKIVRLCNTHLESLAIDPPFRPPQLAVCASYLHDKAVHGAILAGDLNAIQDFDKHLHTDNDLKDAYLKLGGREDDAEGHTWGQQAATVQRERFGTSRMDKVLYCGGVQCKVFERFGGGVEVEDRVEREELVELGFDRPWVTDHLGVKGVFEVTA</sequence>
<dbReference type="SUPFAM" id="SSF56219">
    <property type="entry name" value="DNase I-like"/>
    <property type="match status" value="1"/>
</dbReference>
<dbReference type="Pfam" id="PF03372">
    <property type="entry name" value="Exo_endo_phos"/>
    <property type="match status" value="1"/>
</dbReference>
<dbReference type="CDD" id="cd09080">
    <property type="entry name" value="TDP2"/>
    <property type="match status" value="1"/>
</dbReference>
<protein>
    <recommendedName>
        <fullName evidence="11">Endonuclease/exonuclease/phosphatase domain-containing protein</fullName>
    </recommendedName>
</protein>
<evidence type="ECO:0000256" key="10">
    <source>
        <dbReference type="ARBA" id="ARBA00023242"/>
    </source>
</evidence>
<comment type="cofactor">
    <cofactor evidence="2">
        <name>Mg(2+)</name>
        <dbReference type="ChEBI" id="CHEBI:18420"/>
    </cofactor>
</comment>
<dbReference type="GO" id="GO:0005737">
    <property type="term" value="C:cytoplasm"/>
    <property type="evidence" value="ECO:0007669"/>
    <property type="project" value="TreeGrafter"/>
</dbReference>
<dbReference type="PANTHER" id="PTHR15822:SF4">
    <property type="entry name" value="TYROSYL-DNA PHOSPHODIESTERASE 2"/>
    <property type="match status" value="1"/>
</dbReference>
<evidence type="ECO:0000256" key="1">
    <source>
        <dbReference type="ARBA" id="ARBA00001936"/>
    </source>
</evidence>
<evidence type="ECO:0000313" key="12">
    <source>
        <dbReference type="EMBL" id="KAK4545440.1"/>
    </source>
</evidence>
<reference evidence="12 13" key="1">
    <citation type="submission" date="2021-11" db="EMBL/GenBank/DDBJ databases">
        <title>Black yeast isolated from Biological Soil Crust.</title>
        <authorList>
            <person name="Kurbessoian T."/>
        </authorList>
    </citation>
    <scope>NUCLEOTIDE SEQUENCE [LARGE SCALE GENOMIC DNA]</scope>
    <source>
        <strain evidence="12 13">CCFEE 5522</strain>
    </source>
</reference>
<dbReference type="Proteomes" id="UP001324427">
    <property type="component" value="Unassembled WGS sequence"/>
</dbReference>
<dbReference type="GO" id="GO:0070260">
    <property type="term" value="F:5'-tyrosyl-DNA phosphodiesterase activity"/>
    <property type="evidence" value="ECO:0007669"/>
    <property type="project" value="TreeGrafter"/>
</dbReference>
<keyword evidence="4" id="KW-0540">Nuclease</keyword>
<keyword evidence="13" id="KW-1185">Reference proteome</keyword>
<keyword evidence="6" id="KW-0227">DNA damage</keyword>
<evidence type="ECO:0000256" key="7">
    <source>
        <dbReference type="ARBA" id="ARBA00022801"/>
    </source>
</evidence>
<organism evidence="12 13">
    <name type="scientific">Oleoguttula mirabilis</name>
    <dbReference type="NCBI Taxonomy" id="1507867"/>
    <lineage>
        <taxon>Eukaryota</taxon>
        <taxon>Fungi</taxon>
        <taxon>Dikarya</taxon>
        <taxon>Ascomycota</taxon>
        <taxon>Pezizomycotina</taxon>
        <taxon>Dothideomycetes</taxon>
        <taxon>Dothideomycetidae</taxon>
        <taxon>Mycosphaerellales</taxon>
        <taxon>Teratosphaeriaceae</taxon>
        <taxon>Oleoguttula</taxon>
    </lineage>
</organism>
<dbReference type="InterPro" id="IPR036691">
    <property type="entry name" value="Endo/exonu/phosph_ase_sf"/>
</dbReference>
<evidence type="ECO:0000259" key="11">
    <source>
        <dbReference type="Pfam" id="PF03372"/>
    </source>
</evidence>
<keyword evidence="7" id="KW-0378">Hydrolase</keyword>
<keyword evidence="9" id="KW-0234">DNA repair</keyword>
<dbReference type="InterPro" id="IPR005135">
    <property type="entry name" value="Endo/exonuclease/phosphatase"/>
</dbReference>
<evidence type="ECO:0000313" key="13">
    <source>
        <dbReference type="Proteomes" id="UP001324427"/>
    </source>
</evidence>
<gene>
    <name evidence="12" type="ORF">LTR36_002790</name>
</gene>
<dbReference type="GO" id="GO:0006302">
    <property type="term" value="P:double-strand break repair"/>
    <property type="evidence" value="ECO:0007669"/>
    <property type="project" value="TreeGrafter"/>
</dbReference>
<evidence type="ECO:0000256" key="6">
    <source>
        <dbReference type="ARBA" id="ARBA00022763"/>
    </source>
</evidence>
<dbReference type="GO" id="GO:0046872">
    <property type="term" value="F:metal ion binding"/>
    <property type="evidence" value="ECO:0007669"/>
    <property type="project" value="UniProtKB-KW"/>
</dbReference>
<dbReference type="GO" id="GO:0003697">
    <property type="term" value="F:single-stranded DNA binding"/>
    <property type="evidence" value="ECO:0007669"/>
    <property type="project" value="TreeGrafter"/>
</dbReference>
<keyword evidence="8" id="KW-0460">Magnesium</keyword>
<accession>A0AAV9JJK5</accession>
<dbReference type="PANTHER" id="PTHR15822">
    <property type="entry name" value="TRAF AND TNF RECEPTOR-ASSOCIATED PROTEIN"/>
    <property type="match status" value="1"/>
</dbReference>
<evidence type="ECO:0000256" key="3">
    <source>
        <dbReference type="ARBA" id="ARBA00004322"/>
    </source>
</evidence>
<comment type="caution">
    <text evidence="12">The sequence shown here is derived from an EMBL/GenBank/DDBJ whole genome shotgun (WGS) entry which is preliminary data.</text>
</comment>
<evidence type="ECO:0000256" key="2">
    <source>
        <dbReference type="ARBA" id="ARBA00001946"/>
    </source>
</evidence>
<dbReference type="EMBL" id="JAVFHQ010000019">
    <property type="protein sequence ID" value="KAK4545440.1"/>
    <property type="molecule type" value="Genomic_DNA"/>
</dbReference>
<dbReference type="Gene3D" id="3.60.10.10">
    <property type="entry name" value="Endonuclease/exonuclease/phosphatase"/>
    <property type="match status" value="1"/>
</dbReference>
<feature type="domain" description="Endonuclease/exonuclease/phosphatase" evidence="11">
    <location>
        <begin position="68"/>
        <end position="327"/>
    </location>
</feature>
<dbReference type="InterPro" id="IPR051547">
    <property type="entry name" value="TDP2-like"/>
</dbReference>
<comment type="subcellular location">
    <subcellularLocation>
        <location evidence="3">Nucleus</location>
        <location evidence="3">PML body</location>
    </subcellularLocation>
</comment>
<keyword evidence="5" id="KW-0479">Metal-binding</keyword>
<evidence type="ECO:0000256" key="8">
    <source>
        <dbReference type="ARBA" id="ARBA00022842"/>
    </source>
</evidence>
<dbReference type="GO" id="GO:0004518">
    <property type="term" value="F:nuclease activity"/>
    <property type="evidence" value="ECO:0007669"/>
    <property type="project" value="UniProtKB-KW"/>
</dbReference>
<dbReference type="AlphaFoldDB" id="A0AAV9JJK5"/>